<gene>
    <name evidence="1" type="ordered locus">Bcep1808_0271</name>
</gene>
<evidence type="ECO:0008006" key="3">
    <source>
        <dbReference type="Google" id="ProtNLM"/>
    </source>
</evidence>
<dbReference type="HOGENOM" id="CLU_124962_0_0_4"/>
<organism evidence="1 2">
    <name type="scientific">Burkholderia vietnamiensis (strain G4 / LMG 22486)</name>
    <name type="common">Burkholderia cepacia (strain R1808)</name>
    <dbReference type="NCBI Taxonomy" id="269482"/>
    <lineage>
        <taxon>Bacteria</taxon>
        <taxon>Pseudomonadati</taxon>
        <taxon>Pseudomonadota</taxon>
        <taxon>Betaproteobacteria</taxon>
        <taxon>Burkholderiales</taxon>
        <taxon>Burkholderiaceae</taxon>
        <taxon>Burkholderia</taxon>
        <taxon>Burkholderia cepacia complex</taxon>
    </lineage>
</organism>
<dbReference type="Gene3D" id="1.10.10.10">
    <property type="entry name" value="Winged helix-like DNA-binding domain superfamily/Winged helix DNA-binding domain"/>
    <property type="match status" value="1"/>
</dbReference>
<dbReference type="eggNOG" id="COG0640">
    <property type="taxonomic scope" value="Bacteria"/>
</dbReference>
<dbReference type="EMBL" id="CP000614">
    <property type="protein sequence ID" value="ABO53285.1"/>
    <property type="molecule type" value="Genomic_DNA"/>
</dbReference>
<dbReference type="KEGG" id="bvi:Bcep1808_0271"/>
<sequence length="186" mass="21158">MNQTIARVQISLLDLTEYNSRPFGNVEGKAVFRRLVEIIDTYTQPTIFEISLSGVEATDASFPRESVINAAKLYHHQHWFYLTDLDDRDLIDNWKYACQAKEQPLVIWHGDSFEPIGPDMSSSSRELLSYVLEHKCVLASQVAADLDLSVQNASTRLKRLVADGYILRTEDIASTGGIEYQYRAIR</sequence>
<name>A4JAI2_BURVG</name>
<evidence type="ECO:0000313" key="1">
    <source>
        <dbReference type="EMBL" id="ABO53285.1"/>
    </source>
</evidence>
<dbReference type="Proteomes" id="UP000002287">
    <property type="component" value="Chromosome 1"/>
</dbReference>
<dbReference type="InterPro" id="IPR036390">
    <property type="entry name" value="WH_DNA-bd_sf"/>
</dbReference>
<reference evidence="2" key="1">
    <citation type="submission" date="2007-03" db="EMBL/GenBank/DDBJ databases">
        <title>Complete sequence of chromosome 1 of Burkholderia vietnamiensis G4.</title>
        <authorList>
            <consortium name="US DOE Joint Genome Institute"/>
            <person name="Copeland A."/>
            <person name="Lucas S."/>
            <person name="Lapidus A."/>
            <person name="Barry K."/>
            <person name="Detter J.C."/>
            <person name="Glavina del Rio T."/>
            <person name="Hammon N."/>
            <person name="Israni S."/>
            <person name="Dalin E."/>
            <person name="Tice H."/>
            <person name="Pitluck S."/>
            <person name="Chain P."/>
            <person name="Malfatti S."/>
            <person name="Shin M."/>
            <person name="Vergez L."/>
            <person name="Schmutz J."/>
            <person name="Larimer F."/>
            <person name="Land M."/>
            <person name="Hauser L."/>
            <person name="Kyrpides N."/>
            <person name="Tiedje J."/>
            <person name="Richardson P."/>
        </authorList>
    </citation>
    <scope>NUCLEOTIDE SEQUENCE [LARGE SCALE GENOMIC DNA]</scope>
    <source>
        <strain evidence="2">G4 / LMG 22486</strain>
    </source>
</reference>
<dbReference type="AlphaFoldDB" id="A4JAI2"/>
<proteinExistence type="predicted"/>
<evidence type="ECO:0000313" key="2">
    <source>
        <dbReference type="Proteomes" id="UP000002287"/>
    </source>
</evidence>
<accession>A4JAI2</accession>
<protein>
    <recommendedName>
        <fullName evidence="3">DNA-binding protein</fullName>
    </recommendedName>
</protein>
<dbReference type="SUPFAM" id="SSF46785">
    <property type="entry name" value="Winged helix' DNA-binding domain"/>
    <property type="match status" value="1"/>
</dbReference>
<dbReference type="InterPro" id="IPR036388">
    <property type="entry name" value="WH-like_DNA-bd_sf"/>
</dbReference>